<dbReference type="InterPro" id="IPR037518">
    <property type="entry name" value="MPN"/>
</dbReference>
<evidence type="ECO:0000256" key="3">
    <source>
        <dbReference type="ARBA" id="ARBA00022917"/>
    </source>
</evidence>
<dbReference type="Gene3D" id="3.40.140.10">
    <property type="entry name" value="Cytidine Deaminase, domain 2"/>
    <property type="match status" value="1"/>
</dbReference>
<name>A0A1Y1I1K2_KLENI</name>
<feature type="domain" description="MPN" evidence="6">
    <location>
        <begin position="28"/>
        <end position="161"/>
    </location>
</feature>
<keyword evidence="8" id="KW-1185">Reference proteome</keyword>
<feature type="region of interest" description="Disordered" evidence="5">
    <location>
        <begin position="277"/>
        <end position="297"/>
    </location>
</feature>
<dbReference type="InterPro" id="IPR050242">
    <property type="entry name" value="JAMM_MPN+_peptidase_M67A"/>
</dbReference>
<reference evidence="7 8" key="1">
    <citation type="journal article" date="2014" name="Nat. Commun.">
        <title>Klebsormidium flaccidum genome reveals primary factors for plant terrestrial adaptation.</title>
        <authorList>
            <person name="Hori K."/>
            <person name="Maruyama F."/>
            <person name="Fujisawa T."/>
            <person name="Togashi T."/>
            <person name="Yamamoto N."/>
            <person name="Seo M."/>
            <person name="Sato S."/>
            <person name="Yamada T."/>
            <person name="Mori H."/>
            <person name="Tajima N."/>
            <person name="Moriyama T."/>
            <person name="Ikeuchi M."/>
            <person name="Watanabe M."/>
            <person name="Wada H."/>
            <person name="Kobayashi K."/>
            <person name="Saito M."/>
            <person name="Masuda T."/>
            <person name="Sasaki-Sekimoto Y."/>
            <person name="Mashiguchi K."/>
            <person name="Awai K."/>
            <person name="Shimojima M."/>
            <person name="Masuda S."/>
            <person name="Iwai M."/>
            <person name="Nobusawa T."/>
            <person name="Narise T."/>
            <person name="Kondo S."/>
            <person name="Saito H."/>
            <person name="Sato R."/>
            <person name="Murakawa M."/>
            <person name="Ihara Y."/>
            <person name="Oshima-Yamada Y."/>
            <person name="Ohtaka K."/>
            <person name="Satoh M."/>
            <person name="Sonobe K."/>
            <person name="Ishii M."/>
            <person name="Ohtani R."/>
            <person name="Kanamori-Sato M."/>
            <person name="Honoki R."/>
            <person name="Miyazaki D."/>
            <person name="Mochizuki H."/>
            <person name="Umetsu J."/>
            <person name="Higashi K."/>
            <person name="Shibata D."/>
            <person name="Kamiya Y."/>
            <person name="Sato N."/>
            <person name="Nakamura Y."/>
            <person name="Tabata S."/>
            <person name="Ida S."/>
            <person name="Kurokawa K."/>
            <person name="Ohta H."/>
        </authorList>
    </citation>
    <scope>NUCLEOTIDE SEQUENCE [LARGE SCALE GENOMIC DNA]</scope>
    <source>
        <strain evidence="7 8">NIES-2285</strain>
    </source>
</reference>
<dbReference type="InterPro" id="IPR027524">
    <property type="entry name" value="eIF3h"/>
</dbReference>
<dbReference type="InterPro" id="IPR045810">
    <property type="entry name" value="eIF3h_C"/>
</dbReference>
<comment type="similarity">
    <text evidence="4">Belongs to the eIF-3 subunit H family.</text>
</comment>
<dbReference type="GO" id="GO:0001732">
    <property type="term" value="P:formation of cytoplasmic translation initiation complex"/>
    <property type="evidence" value="ECO:0007669"/>
    <property type="project" value="UniProtKB-UniRule"/>
</dbReference>
<keyword evidence="3 4" id="KW-0648">Protein biosynthesis</keyword>
<comment type="subcellular location">
    <subcellularLocation>
        <location evidence="4">Cytoplasm</location>
    </subcellularLocation>
</comment>
<dbReference type="GO" id="GO:0003743">
    <property type="term" value="F:translation initiation factor activity"/>
    <property type="evidence" value="ECO:0007669"/>
    <property type="project" value="UniProtKB-UniRule"/>
</dbReference>
<dbReference type="STRING" id="105231.A0A1Y1I1K2"/>
<sequence>MAESSAAPARTWAQAAQTKEEEVPLRTVQIDGLALLKIIKHCKEFAPNLVTGQLLGLDIGSVLEVTNCFPFPTRSEEEEDGEDSATYQLEMMRSLREVNVDNNTVGWYQSTYMGAYQSVELIDTFLQYQENIKRCVCIIYDPQRSSQGVLALKALKLKEPFMEAYKNDALTGEGLRQSGISWPDIFEEIKVSVHNSALVGAMVTDIQPEAPVTHADFDRLSLSSAPFLEKNLEFLIQCMDDLGQEQQKQQYYYRAVTRQEAQKGAWLLKRRAENAARKAAGEEPLPEEDSANPAFKPIPEPSRLDGFLITNQISNYCGQVNGFGGQSLSKMYVMDAVHEEH</sequence>
<dbReference type="FunFam" id="3.40.140.10:FF:000023">
    <property type="entry name" value="Eukaryotic translation initiation factor 3 subunit H"/>
    <property type="match status" value="1"/>
</dbReference>
<evidence type="ECO:0000313" key="8">
    <source>
        <dbReference type="Proteomes" id="UP000054558"/>
    </source>
</evidence>
<dbReference type="AlphaFoldDB" id="A0A1Y1I1K2"/>
<dbReference type="Pfam" id="PF19445">
    <property type="entry name" value="eIF3h_C"/>
    <property type="match status" value="1"/>
</dbReference>
<dbReference type="HAMAP" id="MF_03007">
    <property type="entry name" value="eIF3h"/>
    <property type="match status" value="1"/>
</dbReference>
<comment type="function">
    <text evidence="4">Component of the eukaryotic translation initiation factor 3 (eIF-3) complex, which is involved in protein synthesis of a specialized repertoire of mRNAs and, together with other initiation factors, stimulates binding of mRNA and methionyl-tRNAi to the 40S ribosome. The eIF-3 complex specifically targets and initiates translation of a subset of mRNAs involved in cell proliferation.</text>
</comment>
<protein>
    <recommendedName>
        <fullName evidence="4">Eukaryotic translation initiation factor 3 subunit H</fullName>
        <shortName evidence="4">eIF3h</shortName>
    </recommendedName>
</protein>
<dbReference type="GO" id="GO:0016282">
    <property type="term" value="C:eukaryotic 43S preinitiation complex"/>
    <property type="evidence" value="ECO:0000318"/>
    <property type="project" value="GO_Central"/>
</dbReference>
<keyword evidence="1 4" id="KW-0963">Cytoplasm</keyword>
<keyword evidence="2 4" id="KW-0396">Initiation factor</keyword>
<dbReference type="InterPro" id="IPR000555">
    <property type="entry name" value="JAMM/MPN+_dom"/>
</dbReference>
<proteinExistence type="inferred from homology"/>
<accession>A0A1Y1I1K2</accession>
<dbReference type="PROSITE" id="PS50249">
    <property type="entry name" value="MPN"/>
    <property type="match status" value="1"/>
</dbReference>
<evidence type="ECO:0000313" key="7">
    <source>
        <dbReference type="EMBL" id="GAQ84794.1"/>
    </source>
</evidence>
<evidence type="ECO:0000256" key="1">
    <source>
        <dbReference type="ARBA" id="ARBA00022490"/>
    </source>
</evidence>
<organism evidence="7 8">
    <name type="scientific">Klebsormidium nitens</name>
    <name type="common">Green alga</name>
    <name type="synonym">Ulothrix nitens</name>
    <dbReference type="NCBI Taxonomy" id="105231"/>
    <lineage>
        <taxon>Eukaryota</taxon>
        <taxon>Viridiplantae</taxon>
        <taxon>Streptophyta</taxon>
        <taxon>Klebsormidiophyceae</taxon>
        <taxon>Klebsormidiales</taxon>
        <taxon>Klebsormidiaceae</taxon>
        <taxon>Klebsormidium</taxon>
    </lineage>
</organism>
<evidence type="ECO:0000256" key="4">
    <source>
        <dbReference type="HAMAP-Rule" id="MF_03007"/>
    </source>
</evidence>
<gene>
    <name evidence="7" type="ORF">KFL_002060150</name>
</gene>
<comment type="subunit">
    <text evidence="4">Component of the eukaryotic translation initiation factor 3 (eIF-3) complex.</text>
</comment>
<dbReference type="GO" id="GO:0006413">
    <property type="term" value="P:translational initiation"/>
    <property type="evidence" value="ECO:0000318"/>
    <property type="project" value="GO_Central"/>
</dbReference>
<dbReference type="Pfam" id="PF01398">
    <property type="entry name" value="JAB"/>
    <property type="match status" value="1"/>
</dbReference>
<evidence type="ECO:0000259" key="6">
    <source>
        <dbReference type="PROSITE" id="PS50249"/>
    </source>
</evidence>
<dbReference type="SMART" id="SM00232">
    <property type="entry name" value="JAB_MPN"/>
    <property type="match status" value="1"/>
</dbReference>
<evidence type="ECO:0000256" key="2">
    <source>
        <dbReference type="ARBA" id="ARBA00022540"/>
    </source>
</evidence>
<dbReference type="Proteomes" id="UP000054558">
    <property type="component" value="Unassembled WGS sequence"/>
</dbReference>
<dbReference type="GO" id="GO:0008237">
    <property type="term" value="F:metallopeptidase activity"/>
    <property type="evidence" value="ECO:0000318"/>
    <property type="project" value="GO_Central"/>
</dbReference>
<dbReference type="GO" id="GO:0005852">
    <property type="term" value="C:eukaryotic translation initiation factor 3 complex"/>
    <property type="evidence" value="ECO:0000318"/>
    <property type="project" value="GO_Central"/>
</dbReference>
<dbReference type="EMBL" id="DF237155">
    <property type="protein sequence ID" value="GAQ84794.1"/>
    <property type="molecule type" value="Genomic_DNA"/>
</dbReference>
<dbReference type="OrthoDB" id="10265695at2759"/>
<dbReference type="CDD" id="cd08065">
    <property type="entry name" value="MPN_eIF3h"/>
    <property type="match status" value="1"/>
</dbReference>
<dbReference type="OMA" id="WYQSTYF"/>
<evidence type="ECO:0000256" key="5">
    <source>
        <dbReference type="SAM" id="MobiDB-lite"/>
    </source>
</evidence>
<dbReference type="PANTHER" id="PTHR10410">
    <property type="entry name" value="EUKARYOTIC TRANSLATION INITIATION FACTOR 3 -RELATED"/>
    <property type="match status" value="1"/>
</dbReference>
<dbReference type="GO" id="GO:0033290">
    <property type="term" value="C:eukaryotic 48S preinitiation complex"/>
    <property type="evidence" value="ECO:0007669"/>
    <property type="project" value="UniProtKB-UniRule"/>
</dbReference>